<sequence length="140" mass="15968">MRLANTVQSNAKNHTCLEYFDGFLHWPATDAGKWSAHPCPYIPPASVLSGFAKRFCHSSGVWTDSNLKPVSNNSLSYTNYHACTGDMHTIPTEQQLQLYSNQKLEQYFRMGQAFYQPVYETTPGETLECRTWTQSSIFLM</sequence>
<dbReference type="SUPFAM" id="SSF111418">
    <property type="entry name" value="Hormone receptor domain"/>
    <property type="match status" value="1"/>
</dbReference>
<evidence type="ECO:0000313" key="2">
    <source>
        <dbReference type="EMBL" id="KAF7262326.1"/>
    </source>
</evidence>
<name>A0A8S9Z9H7_9TREM</name>
<dbReference type="InterPro" id="IPR001879">
    <property type="entry name" value="GPCR_2_extracellular_dom"/>
</dbReference>
<dbReference type="GO" id="GO:0016020">
    <property type="term" value="C:membrane"/>
    <property type="evidence" value="ECO:0007669"/>
    <property type="project" value="InterPro"/>
</dbReference>
<dbReference type="Gene3D" id="4.10.1240.10">
    <property type="entry name" value="GPCR, family 2, extracellular hormone receptor domain"/>
    <property type="match status" value="1"/>
</dbReference>
<dbReference type="Proteomes" id="UP000822476">
    <property type="component" value="Unassembled WGS sequence"/>
</dbReference>
<accession>A0A8S9Z9H7</accession>
<reference evidence="2" key="1">
    <citation type="submission" date="2019-07" db="EMBL/GenBank/DDBJ databases">
        <title>Annotation for the trematode Paragonimus miyazaki's.</title>
        <authorList>
            <person name="Choi Y.-J."/>
        </authorList>
    </citation>
    <scope>NUCLEOTIDE SEQUENCE</scope>
    <source>
        <strain evidence="2">Japan</strain>
    </source>
</reference>
<keyword evidence="3" id="KW-1185">Reference proteome</keyword>
<evidence type="ECO:0000259" key="1">
    <source>
        <dbReference type="PROSITE" id="PS50227"/>
    </source>
</evidence>
<dbReference type="AlphaFoldDB" id="A0A8S9Z9H7"/>
<comment type="caution">
    <text evidence="2">The sequence shown here is derived from an EMBL/GenBank/DDBJ whole genome shotgun (WGS) entry which is preliminary data.</text>
</comment>
<feature type="domain" description="G-protein coupled receptors family 2 profile 1" evidence="1">
    <location>
        <begin position="1"/>
        <end position="87"/>
    </location>
</feature>
<dbReference type="OrthoDB" id="16753at2759"/>
<proteinExistence type="predicted"/>
<gene>
    <name evidence="2" type="ORF">EG68_00367</name>
</gene>
<dbReference type="Pfam" id="PF02793">
    <property type="entry name" value="HRM"/>
    <property type="match status" value="1"/>
</dbReference>
<protein>
    <recommendedName>
        <fullName evidence="1">G-protein coupled receptors family 2 profile 1 domain-containing protein</fullName>
    </recommendedName>
</protein>
<organism evidence="2 3">
    <name type="scientific">Paragonimus skrjabini miyazakii</name>
    <dbReference type="NCBI Taxonomy" id="59628"/>
    <lineage>
        <taxon>Eukaryota</taxon>
        <taxon>Metazoa</taxon>
        <taxon>Spiralia</taxon>
        <taxon>Lophotrochozoa</taxon>
        <taxon>Platyhelminthes</taxon>
        <taxon>Trematoda</taxon>
        <taxon>Digenea</taxon>
        <taxon>Plagiorchiida</taxon>
        <taxon>Troglotremata</taxon>
        <taxon>Troglotrematidae</taxon>
        <taxon>Paragonimus</taxon>
    </lineage>
</organism>
<dbReference type="PROSITE" id="PS50227">
    <property type="entry name" value="G_PROTEIN_RECEP_F2_3"/>
    <property type="match status" value="1"/>
</dbReference>
<dbReference type="InterPro" id="IPR036445">
    <property type="entry name" value="GPCR_2_extracell_dom_sf"/>
</dbReference>
<dbReference type="GO" id="GO:0004930">
    <property type="term" value="F:G protein-coupled receptor activity"/>
    <property type="evidence" value="ECO:0007669"/>
    <property type="project" value="InterPro"/>
</dbReference>
<evidence type="ECO:0000313" key="3">
    <source>
        <dbReference type="Proteomes" id="UP000822476"/>
    </source>
</evidence>
<dbReference type="SMART" id="SM00008">
    <property type="entry name" value="HormR"/>
    <property type="match status" value="1"/>
</dbReference>
<dbReference type="EMBL" id="JTDE01000102">
    <property type="protein sequence ID" value="KAF7262326.1"/>
    <property type="molecule type" value="Genomic_DNA"/>
</dbReference>